<feature type="transmembrane region" description="Helical" evidence="1">
    <location>
        <begin position="176"/>
        <end position="194"/>
    </location>
</feature>
<dbReference type="Proteomes" id="UP000192468">
    <property type="component" value="Unassembled WGS sequence"/>
</dbReference>
<proteinExistence type="predicted"/>
<reference evidence="2 3" key="1">
    <citation type="submission" date="2017-04" db="EMBL/GenBank/DDBJ databases">
        <authorList>
            <person name="Afonso C.L."/>
            <person name="Miller P.J."/>
            <person name="Scott M.A."/>
            <person name="Spackman E."/>
            <person name="Goraichik I."/>
            <person name="Dimitrov K.M."/>
            <person name="Suarez D.L."/>
            <person name="Swayne D.E."/>
        </authorList>
    </citation>
    <scope>NUCLEOTIDE SEQUENCE [LARGE SCALE GENOMIC DNA]</scope>
    <source>
        <strain evidence="2 3">DSM 12555</strain>
    </source>
</reference>
<keyword evidence="1" id="KW-0472">Membrane</keyword>
<sequence>MYRKKEFGEGIIYTITNYIWWFLLGSFYFVLTNILFIFACFITNAAGTSLFNLITVISLIPTGPALLALFSVMGKIVRENDVNMTKDFFKAYKKNFSEALFYWVLFIGILSLIYVDIVYLNSNNQLMAAKFILMAAKIILIAVAFILISVMFYVLPIVSRFYFTKKDIIKISFYYALKKIHITILNWICLIGLLYLSMKIFSSILLFFFWSILCYLIIFNEKSIFKDLEEKCQSLLGG</sequence>
<feature type="transmembrane region" description="Helical" evidence="1">
    <location>
        <begin position="131"/>
        <end position="155"/>
    </location>
</feature>
<protein>
    <submittedName>
        <fullName evidence="2">Uncharacterized membrane protein YesL</fullName>
    </submittedName>
</protein>
<dbReference type="InterPro" id="IPR006938">
    <property type="entry name" value="DUF624"/>
</dbReference>
<dbReference type="OrthoDB" id="1975933at2"/>
<feature type="transmembrane region" description="Helical" evidence="1">
    <location>
        <begin position="200"/>
        <end position="219"/>
    </location>
</feature>
<name>A0A1W1XDB8_9CLOT</name>
<organism evidence="2 3">
    <name type="scientific">Clostridium acidisoli DSM 12555</name>
    <dbReference type="NCBI Taxonomy" id="1121291"/>
    <lineage>
        <taxon>Bacteria</taxon>
        <taxon>Bacillati</taxon>
        <taxon>Bacillota</taxon>
        <taxon>Clostridia</taxon>
        <taxon>Eubacteriales</taxon>
        <taxon>Clostridiaceae</taxon>
        <taxon>Clostridium</taxon>
    </lineage>
</organism>
<evidence type="ECO:0000313" key="2">
    <source>
        <dbReference type="EMBL" id="SMC22025.1"/>
    </source>
</evidence>
<feature type="transmembrane region" description="Helical" evidence="1">
    <location>
        <begin position="100"/>
        <end position="119"/>
    </location>
</feature>
<keyword evidence="1" id="KW-0812">Transmembrane</keyword>
<accession>A0A1W1XDB8</accession>
<feature type="transmembrane region" description="Helical" evidence="1">
    <location>
        <begin position="50"/>
        <end position="70"/>
    </location>
</feature>
<keyword evidence="1" id="KW-1133">Transmembrane helix</keyword>
<dbReference type="EMBL" id="FWXH01000003">
    <property type="protein sequence ID" value="SMC22025.1"/>
    <property type="molecule type" value="Genomic_DNA"/>
</dbReference>
<dbReference type="AlphaFoldDB" id="A0A1W1XDB8"/>
<dbReference type="RefSeq" id="WP_084114993.1">
    <property type="nucleotide sequence ID" value="NZ_FWXH01000003.1"/>
</dbReference>
<dbReference type="STRING" id="1121291.SAMN02745134_01514"/>
<keyword evidence="3" id="KW-1185">Reference proteome</keyword>
<evidence type="ECO:0000313" key="3">
    <source>
        <dbReference type="Proteomes" id="UP000192468"/>
    </source>
</evidence>
<evidence type="ECO:0000256" key="1">
    <source>
        <dbReference type="SAM" id="Phobius"/>
    </source>
</evidence>
<dbReference type="Pfam" id="PF04854">
    <property type="entry name" value="DUF624"/>
    <property type="match status" value="1"/>
</dbReference>
<feature type="transmembrane region" description="Helical" evidence="1">
    <location>
        <begin position="20"/>
        <end position="44"/>
    </location>
</feature>
<gene>
    <name evidence="2" type="ORF">SAMN02745134_01514</name>
</gene>